<dbReference type="EMBL" id="PVZC01000001">
    <property type="protein sequence ID" value="PRY02198.1"/>
    <property type="molecule type" value="Genomic_DNA"/>
</dbReference>
<dbReference type="InterPro" id="IPR010432">
    <property type="entry name" value="RDD"/>
</dbReference>
<dbReference type="GO" id="GO:0016020">
    <property type="term" value="C:membrane"/>
    <property type="evidence" value="ECO:0007669"/>
    <property type="project" value="UniProtKB-SubCell"/>
</dbReference>
<gene>
    <name evidence="7" type="ORF">CLV72_101799</name>
</gene>
<evidence type="ECO:0000256" key="1">
    <source>
        <dbReference type="ARBA" id="ARBA00004141"/>
    </source>
</evidence>
<dbReference type="OrthoDB" id="9787732at2"/>
<feature type="transmembrane region" description="Helical" evidence="5">
    <location>
        <begin position="27"/>
        <end position="51"/>
    </location>
</feature>
<comment type="subcellular location">
    <subcellularLocation>
        <location evidence="1">Membrane</location>
        <topology evidence="1">Multi-pass membrane protein</topology>
    </subcellularLocation>
</comment>
<feature type="transmembrane region" description="Helical" evidence="5">
    <location>
        <begin position="118"/>
        <end position="141"/>
    </location>
</feature>
<evidence type="ECO:0000256" key="2">
    <source>
        <dbReference type="ARBA" id="ARBA00022692"/>
    </source>
</evidence>
<keyword evidence="8" id="KW-1185">Reference proteome</keyword>
<reference evidence="7 8" key="1">
    <citation type="submission" date="2018-03" db="EMBL/GenBank/DDBJ databases">
        <title>Genomic Encyclopedia of Archaeal and Bacterial Type Strains, Phase II (KMG-II): from individual species to whole genera.</title>
        <authorList>
            <person name="Goeker M."/>
        </authorList>
    </citation>
    <scope>NUCLEOTIDE SEQUENCE [LARGE SCALE GENOMIC DNA]</scope>
    <source>
        <strain evidence="7 8">DSM 45601</strain>
    </source>
</reference>
<comment type="caution">
    <text evidence="7">The sequence shown here is derived from an EMBL/GenBank/DDBJ whole genome shotgun (WGS) entry which is preliminary data.</text>
</comment>
<organism evidence="7 8">
    <name type="scientific">Allonocardiopsis opalescens</name>
    <dbReference type="NCBI Taxonomy" id="1144618"/>
    <lineage>
        <taxon>Bacteria</taxon>
        <taxon>Bacillati</taxon>
        <taxon>Actinomycetota</taxon>
        <taxon>Actinomycetes</taxon>
        <taxon>Streptosporangiales</taxon>
        <taxon>Allonocardiopsis</taxon>
    </lineage>
</organism>
<sequence length="160" mass="16892">MTYGGTIDRGTGTNAPSADTRVVGRRVVQYIIDSIVSGLLMGLPWLLFLLVPWEPDGEPASGGAAVAVGAVALLLTVAIALAYWVFLPARSGRTLGMRLLGLRVVREDGEPVSAVTMLIRWVLLIVDGMAGGLVGLILIIATDRNQRLGDMAARTLVVRG</sequence>
<dbReference type="RefSeq" id="WP_106239308.1">
    <property type="nucleotide sequence ID" value="NZ_PVZC01000001.1"/>
</dbReference>
<dbReference type="PANTHER" id="PTHR38480">
    <property type="entry name" value="SLR0254 PROTEIN"/>
    <property type="match status" value="1"/>
</dbReference>
<evidence type="ECO:0000313" key="8">
    <source>
        <dbReference type="Proteomes" id="UP000237846"/>
    </source>
</evidence>
<evidence type="ECO:0000256" key="4">
    <source>
        <dbReference type="ARBA" id="ARBA00023136"/>
    </source>
</evidence>
<evidence type="ECO:0000256" key="5">
    <source>
        <dbReference type="SAM" id="Phobius"/>
    </source>
</evidence>
<feature type="domain" description="RDD" evidence="6">
    <location>
        <begin position="23"/>
        <end position="153"/>
    </location>
</feature>
<feature type="transmembrane region" description="Helical" evidence="5">
    <location>
        <begin position="63"/>
        <end position="86"/>
    </location>
</feature>
<name>A0A2T0QE62_9ACTN</name>
<evidence type="ECO:0000259" key="6">
    <source>
        <dbReference type="Pfam" id="PF06271"/>
    </source>
</evidence>
<keyword evidence="3 5" id="KW-1133">Transmembrane helix</keyword>
<dbReference type="PANTHER" id="PTHR38480:SF1">
    <property type="entry name" value="SLR0254 PROTEIN"/>
    <property type="match status" value="1"/>
</dbReference>
<proteinExistence type="predicted"/>
<keyword evidence="2 5" id="KW-0812">Transmembrane</keyword>
<evidence type="ECO:0000313" key="7">
    <source>
        <dbReference type="EMBL" id="PRY02198.1"/>
    </source>
</evidence>
<dbReference type="AlphaFoldDB" id="A0A2T0QE62"/>
<protein>
    <submittedName>
        <fullName evidence="7">Putative RDD family membrane protein YckC</fullName>
    </submittedName>
</protein>
<accession>A0A2T0QE62</accession>
<dbReference type="Proteomes" id="UP000237846">
    <property type="component" value="Unassembled WGS sequence"/>
</dbReference>
<evidence type="ECO:0000256" key="3">
    <source>
        <dbReference type="ARBA" id="ARBA00022989"/>
    </source>
</evidence>
<dbReference type="Pfam" id="PF06271">
    <property type="entry name" value="RDD"/>
    <property type="match status" value="1"/>
</dbReference>
<keyword evidence="4 5" id="KW-0472">Membrane</keyword>